<evidence type="ECO:0000256" key="2">
    <source>
        <dbReference type="ARBA" id="ARBA00007482"/>
    </source>
</evidence>
<evidence type="ECO:0000256" key="3">
    <source>
        <dbReference type="ARBA" id="ARBA00012453"/>
    </source>
</evidence>
<proteinExistence type="inferred from homology"/>
<feature type="domain" description="Nudix hydrolase" evidence="13">
    <location>
        <begin position="65"/>
        <end position="203"/>
    </location>
</feature>
<evidence type="ECO:0000256" key="11">
    <source>
        <dbReference type="ARBA" id="ARBA00033056"/>
    </source>
</evidence>
<evidence type="ECO:0000256" key="4">
    <source>
        <dbReference type="ARBA" id="ARBA00013297"/>
    </source>
</evidence>
<accession>A0ABS1DEJ6</accession>
<dbReference type="EC" id="3.6.1.13" evidence="3"/>
<dbReference type="Pfam" id="PF00293">
    <property type="entry name" value="NUDIX"/>
    <property type="match status" value="1"/>
</dbReference>
<keyword evidence="7" id="KW-0460">Magnesium</keyword>
<dbReference type="SUPFAM" id="SSF55811">
    <property type="entry name" value="Nudix"/>
    <property type="match status" value="1"/>
</dbReference>
<dbReference type="PROSITE" id="PS51462">
    <property type="entry name" value="NUDIX"/>
    <property type="match status" value="1"/>
</dbReference>
<evidence type="ECO:0000256" key="8">
    <source>
        <dbReference type="ARBA" id="ARBA00025164"/>
    </source>
</evidence>
<dbReference type="InterPro" id="IPR015797">
    <property type="entry name" value="NUDIX_hydrolase-like_dom_sf"/>
</dbReference>
<dbReference type="EMBL" id="NRRL01000021">
    <property type="protein sequence ID" value="MBK1668314.1"/>
    <property type="molecule type" value="Genomic_DNA"/>
</dbReference>
<evidence type="ECO:0000313" key="15">
    <source>
        <dbReference type="Proteomes" id="UP001296873"/>
    </source>
</evidence>
<evidence type="ECO:0000256" key="1">
    <source>
        <dbReference type="ARBA" id="ARBA00001946"/>
    </source>
</evidence>
<dbReference type="InterPro" id="IPR004385">
    <property type="entry name" value="NDP_pyrophosphatase"/>
</dbReference>
<reference evidence="14 15" key="1">
    <citation type="journal article" date="2020" name="Microorganisms">
        <title>Osmotic Adaptation and Compatible Solute Biosynthesis of Phototrophic Bacteria as Revealed from Genome Analyses.</title>
        <authorList>
            <person name="Imhoff J.F."/>
            <person name="Rahn T."/>
            <person name="Kunzel S."/>
            <person name="Keller A."/>
            <person name="Neulinger S.C."/>
        </authorList>
    </citation>
    <scope>NUCLEOTIDE SEQUENCE [LARGE SCALE GENOMIC DNA]</scope>
    <source>
        <strain evidence="14 15">DSM 9895</strain>
    </source>
</reference>
<evidence type="ECO:0000313" key="14">
    <source>
        <dbReference type="EMBL" id="MBK1668314.1"/>
    </source>
</evidence>
<comment type="caution">
    <text evidence="14">The sequence shown here is derived from an EMBL/GenBank/DDBJ whole genome shotgun (WGS) entry which is preliminary data.</text>
</comment>
<dbReference type="PANTHER" id="PTHR11839:SF5">
    <property type="entry name" value="ADP-RIBOSE PYROPHOSPHATASE"/>
    <property type="match status" value="1"/>
</dbReference>
<dbReference type="InterPro" id="IPR000086">
    <property type="entry name" value="NUDIX_hydrolase_dom"/>
</dbReference>
<evidence type="ECO:0000256" key="12">
    <source>
        <dbReference type="ARBA" id="ARBA00049546"/>
    </source>
</evidence>
<dbReference type="InterPro" id="IPR020084">
    <property type="entry name" value="NUDIX_hydrolase_CS"/>
</dbReference>
<comment type="cofactor">
    <cofactor evidence="1">
        <name>Mg(2+)</name>
        <dbReference type="ChEBI" id="CHEBI:18420"/>
    </cofactor>
</comment>
<gene>
    <name evidence="14" type="ORF">CKO28_09735</name>
</gene>
<keyword evidence="6" id="KW-0378">Hydrolase</keyword>
<evidence type="ECO:0000256" key="5">
    <source>
        <dbReference type="ARBA" id="ARBA00022723"/>
    </source>
</evidence>
<dbReference type="PANTHER" id="PTHR11839">
    <property type="entry name" value="UDP/ADP-SUGAR PYROPHOSPHATASE"/>
    <property type="match status" value="1"/>
</dbReference>
<dbReference type="PROSITE" id="PS00893">
    <property type="entry name" value="NUDIX_BOX"/>
    <property type="match status" value="1"/>
</dbReference>
<dbReference type="Gene3D" id="3.90.79.10">
    <property type="entry name" value="Nucleoside Triphosphate Pyrophosphohydrolase"/>
    <property type="match status" value="1"/>
</dbReference>
<evidence type="ECO:0000259" key="13">
    <source>
        <dbReference type="PROSITE" id="PS51462"/>
    </source>
</evidence>
<dbReference type="Proteomes" id="UP001296873">
    <property type="component" value="Unassembled WGS sequence"/>
</dbReference>
<keyword evidence="5" id="KW-0479">Metal-binding</keyword>
<evidence type="ECO:0000256" key="9">
    <source>
        <dbReference type="ARBA" id="ARBA00030162"/>
    </source>
</evidence>
<dbReference type="CDD" id="cd24155">
    <property type="entry name" value="NUDIX_ADPRase"/>
    <property type="match status" value="1"/>
</dbReference>
<dbReference type="RefSeq" id="WP_200340621.1">
    <property type="nucleotide sequence ID" value="NZ_NRRL01000021.1"/>
</dbReference>
<evidence type="ECO:0000256" key="10">
    <source>
        <dbReference type="ARBA" id="ARBA00030308"/>
    </source>
</evidence>
<name>A0ABS1DEJ6_9PROT</name>
<keyword evidence="15" id="KW-1185">Reference proteome</keyword>
<dbReference type="NCBIfam" id="TIGR00052">
    <property type="entry name" value="nudix-type nucleoside diphosphatase, YffH/AdpP family"/>
    <property type="match status" value="1"/>
</dbReference>
<comment type="catalytic activity">
    <reaction evidence="12">
        <text>ADP-D-ribose + H2O = D-ribose 5-phosphate + AMP + 2 H(+)</text>
        <dbReference type="Rhea" id="RHEA:10412"/>
        <dbReference type="ChEBI" id="CHEBI:15377"/>
        <dbReference type="ChEBI" id="CHEBI:15378"/>
        <dbReference type="ChEBI" id="CHEBI:57967"/>
        <dbReference type="ChEBI" id="CHEBI:78346"/>
        <dbReference type="ChEBI" id="CHEBI:456215"/>
        <dbReference type="EC" id="3.6.1.13"/>
    </reaction>
</comment>
<organism evidence="14 15">
    <name type="scientific">Rhodovibrio sodomensis</name>
    <dbReference type="NCBI Taxonomy" id="1088"/>
    <lineage>
        <taxon>Bacteria</taxon>
        <taxon>Pseudomonadati</taxon>
        <taxon>Pseudomonadota</taxon>
        <taxon>Alphaproteobacteria</taxon>
        <taxon>Rhodospirillales</taxon>
        <taxon>Rhodovibrionaceae</taxon>
        <taxon>Rhodovibrio</taxon>
    </lineage>
</organism>
<protein>
    <recommendedName>
        <fullName evidence="4">ADP-ribose pyrophosphatase</fullName>
        <ecNumber evidence="3">3.6.1.13</ecNumber>
    </recommendedName>
    <alternativeName>
        <fullName evidence="9">ADP-ribose diphosphatase</fullName>
    </alternativeName>
    <alternativeName>
        <fullName evidence="11">ADP-ribose phosphohydrolase</fullName>
    </alternativeName>
    <alternativeName>
        <fullName evidence="10">Adenosine diphosphoribose pyrophosphatase</fullName>
    </alternativeName>
</protein>
<evidence type="ECO:0000256" key="6">
    <source>
        <dbReference type="ARBA" id="ARBA00022801"/>
    </source>
</evidence>
<evidence type="ECO:0000256" key="7">
    <source>
        <dbReference type="ARBA" id="ARBA00022842"/>
    </source>
</evidence>
<sequence>MTADQPRATRRAINAPLTNADVPDSVEILNAETPFQGFFRIDRYTLRHRTHAGGWSEAMTRELFERGHAVAVLPYDPVRDEVVLIEQFRPGALAGGMPPWQVEVIAGMIEPDEAPEAVAHRESEEEAGLHVRELIPISHYLATPGGSSETIRLYCGLIDATGAGGVHGLAHENEDIRARAMPFDAAFAQLGQGPADNAPTVIGLTWLALNRARLREPAPGPG</sequence>
<comment type="function">
    <text evidence="8">Acts on ADP-mannose and ADP-glucose as well as ADP-ribose. Prevents glycogen biosynthesis. The reaction catalyzed by this enzyme is a limiting step of the gluconeogenic process.</text>
</comment>
<comment type="similarity">
    <text evidence="2">Belongs to the Nudix hydrolase family. NudF subfamily.</text>
</comment>